<dbReference type="Pfam" id="PF13400">
    <property type="entry name" value="Tad"/>
    <property type="match status" value="1"/>
</dbReference>
<organism evidence="2 3">
    <name type="scientific">Citreimonas salinaria</name>
    <dbReference type="NCBI Taxonomy" id="321339"/>
    <lineage>
        <taxon>Bacteria</taxon>
        <taxon>Pseudomonadati</taxon>
        <taxon>Pseudomonadota</taxon>
        <taxon>Alphaproteobacteria</taxon>
        <taxon>Rhodobacterales</taxon>
        <taxon>Roseobacteraceae</taxon>
        <taxon>Citreimonas</taxon>
    </lineage>
</organism>
<proteinExistence type="predicted"/>
<dbReference type="Proteomes" id="UP000199286">
    <property type="component" value="Unassembled WGS sequence"/>
</dbReference>
<dbReference type="EMBL" id="FNPF01000007">
    <property type="protein sequence ID" value="SDY40492.1"/>
    <property type="molecule type" value="Genomic_DNA"/>
</dbReference>
<dbReference type="STRING" id="321339.SAMN05444340_107101"/>
<name>A0A1H3JKN9_9RHOB</name>
<dbReference type="Gene3D" id="3.40.50.410">
    <property type="entry name" value="von Willebrand factor, type A domain"/>
    <property type="match status" value="1"/>
</dbReference>
<sequence length="515" mass="56077">MTIFSALFIVLLLGITGASVDIMRQEAVRSSMQGTIDRAVLAAADLEQNRPPVAVVEDYVARAGMSDALSDVIVDEGLNYRVVTASSARSLDTFFLRLSGFDQLLAPARATAEEKVANVEIALVLDVSGSMGNYDRIGNLRDAARAFVDTVIQPEGAPGLTTVSVVPYSATVNIGTGLAPYFNLEETHDYSHCVAFDAADFDETAVDPAATLRRLGHFDPYSTYENATAISNPWCPTAETSAIIIHSADSVLLRERIGALSAGGNTATDLGMKLGVALLDPAMRPVVQQLAAAGMVPATANARPAEYDDREALKFVVVMTDGDNTSQYDLKPHYRTGFSELWIDDRGNTYASDDRFSLRVRDWSGSSNDVWFQERYESDAQRRYANQPDGGTGARRMTHAEVFARFGSRAVARRFMTQPYYDGYVSYSQYYDMYYAAEATVGAAEADNRLSRICAAARARGMVVFAIGFEAPARGQEAMRDCASSAAHYFDVEGVEIADTFHAIARQINSLRLTE</sequence>
<protein>
    <submittedName>
        <fullName evidence="2">Putative Flp pilus-assembly TadE/G-like</fullName>
    </submittedName>
</protein>
<evidence type="ECO:0000313" key="2">
    <source>
        <dbReference type="EMBL" id="SDY40492.1"/>
    </source>
</evidence>
<dbReference type="InterPro" id="IPR028087">
    <property type="entry name" value="Tad_N"/>
</dbReference>
<dbReference type="InterPro" id="IPR036465">
    <property type="entry name" value="vWFA_dom_sf"/>
</dbReference>
<reference evidence="2 3" key="1">
    <citation type="submission" date="2016-10" db="EMBL/GenBank/DDBJ databases">
        <authorList>
            <person name="de Groot N.N."/>
        </authorList>
    </citation>
    <scope>NUCLEOTIDE SEQUENCE [LARGE SCALE GENOMIC DNA]</scope>
    <source>
        <strain evidence="2 3">DSM 26880</strain>
    </source>
</reference>
<evidence type="ECO:0000259" key="1">
    <source>
        <dbReference type="Pfam" id="PF13400"/>
    </source>
</evidence>
<dbReference type="SUPFAM" id="SSF53300">
    <property type="entry name" value="vWA-like"/>
    <property type="match status" value="1"/>
</dbReference>
<evidence type="ECO:0000313" key="3">
    <source>
        <dbReference type="Proteomes" id="UP000199286"/>
    </source>
</evidence>
<dbReference type="AlphaFoldDB" id="A0A1H3JKN9"/>
<gene>
    <name evidence="2" type="ORF">SAMN05444340_107101</name>
</gene>
<accession>A0A1H3JKN9</accession>
<feature type="domain" description="Putative Flp pilus-assembly TadG-like N-terminal" evidence="1">
    <location>
        <begin position="1"/>
        <end position="44"/>
    </location>
</feature>
<keyword evidence="3" id="KW-1185">Reference proteome</keyword>